<dbReference type="EMBL" id="JBHSSW010000005">
    <property type="protein sequence ID" value="MFC6197526.1"/>
    <property type="molecule type" value="Genomic_DNA"/>
</dbReference>
<protein>
    <submittedName>
        <fullName evidence="3">DUF4175 domain-containing protein</fullName>
    </submittedName>
</protein>
<feature type="region of interest" description="Disordered" evidence="1">
    <location>
        <begin position="668"/>
        <end position="853"/>
    </location>
</feature>
<keyword evidence="2" id="KW-1133">Transmembrane helix</keyword>
<feature type="transmembrane region" description="Helical" evidence="2">
    <location>
        <begin position="147"/>
        <end position="165"/>
    </location>
</feature>
<comment type="caution">
    <text evidence="3">The sequence shown here is derived from an EMBL/GenBank/DDBJ whole genome shotgun (WGS) entry which is preliminary data.</text>
</comment>
<dbReference type="Pfam" id="PF13779">
    <property type="entry name" value="DUF4175"/>
    <property type="match status" value="2"/>
</dbReference>
<dbReference type="InterPro" id="IPR012683">
    <property type="entry name" value="CHP02302_TM"/>
</dbReference>
<accession>A0ABW1S8F3</accession>
<evidence type="ECO:0000256" key="2">
    <source>
        <dbReference type="SAM" id="Phobius"/>
    </source>
</evidence>
<organism evidence="3 4">
    <name type="scientific">Ponticaulis profundi</name>
    <dbReference type="NCBI Taxonomy" id="2665222"/>
    <lineage>
        <taxon>Bacteria</taxon>
        <taxon>Pseudomonadati</taxon>
        <taxon>Pseudomonadota</taxon>
        <taxon>Alphaproteobacteria</taxon>
        <taxon>Hyphomonadales</taxon>
        <taxon>Hyphomonadaceae</taxon>
        <taxon>Ponticaulis</taxon>
    </lineage>
</organism>
<name>A0ABW1S8F3_9PROT</name>
<feature type="transmembrane region" description="Helical" evidence="2">
    <location>
        <begin position="21"/>
        <end position="46"/>
    </location>
</feature>
<evidence type="ECO:0000313" key="4">
    <source>
        <dbReference type="Proteomes" id="UP001596303"/>
    </source>
</evidence>
<feature type="compositionally biased region" description="Basic and acidic residues" evidence="1">
    <location>
        <begin position="668"/>
        <end position="677"/>
    </location>
</feature>
<feature type="compositionally biased region" description="Basic and acidic residues" evidence="1">
    <location>
        <begin position="725"/>
        <end position="741"/>
    </location>
</feature>
<sequence>MDNILKHPELRARIARTKARLSRLAWFDAFALPFGLALVFLILAVIGTFNALPMAPRAIVLYGLFAAFIGLLVFGWQRLKLPGDKAAKTALDETHPQRPLSGLEDYPAQTNAETRAIWKAHRQSLAQQALQLKSPGFRKAWKRRDPLALRFVVPVIFLALLGLNFTKAPSRFATAFSPDIGAVFGAQNLDISAWLTPPEYTGEAPVFLTSSTQGANVPAGSTLTFRVHGPATPELKRRATSEQNLQGPKSLKLKRQKDGSFEVSLPVTAPQTIALHFWGKRAEWDIQTAADQVPTIQFASDPSPTSDDKMTFDWSAEDDYGLASVELRIQPHEDSGVSTDASDTLPLELPVAFARSADETASLDLTRHKWAGLPVHLTLIATDSAGQSQESETLPFILPEKLFLEPLAKSSQEVRLTVLREEEGYISAASADATTSPSDINGFGDRLENAPEGYQQAALMLDAVTYRPDIFIDDYAIYMGLRRSFDMLKFARAKDDVEPIDDLLWSIALRAEFGTLADAARRLEAARRALERALRDGASEEEIQRLMQAFRDAAEEYIAARMAEALMNGDQSGSGGGGEMPDTMLQGQDLEDMLAALQDLTETGATDAARQLLDDVANLLNNLQFTQGQNGDGGMPGQEGQEGDEDASPEEKALQGALDRLAEILEEQRRLNDDTMQERFGSGESEDGIPRLFDDPNSNNIFGDENSEQDRGPVPGEPGEDGEETDSRSLAERQSDLRDQLEAFIENGDENGEGMAALSDEQLEDAERALRRAERALQQGDLDAAQWNQDRAVQSMRDAAGGLAEELDERRSARRGENGEDTINESDPLGRTAGGARPNGDDEETIPDEIDRQRARDILDDLRRRLNESDSEEEREYLRRLLDRF</sequence>
<gene>
    <name evidence="3" type="ORF">ACFQDM_05525</name>
</gene>
<evidence type="ECO:0000256" key="1">
    <source>
        <dbReference type="SAM" id="MobiDB-lite"/>
    </source>
</evidence>
<feature type="compositionally biased region" description="Basic and acidic residues" evidence="1">
    <location>
        <begin position="765"/>
        <end position="775"/>
    </location>
</feature>
<keyword evidence="4" id="KW-1185">Reference proteome</keyword>
<dbReference type="Proteomes" id="UP001596303">
    <property type="component" value="Unassembled WGS sequence"/>
</dbReference>
<keyword evidence="2" id="KW-0812">Transmembrane</keyword>
<keyword evidence="2" id="KW-0472">Membrane</keyword>
<feature type="compositionally biased region" description="Basic and acidic residues" evidence="1">
    <location>
        <begin position="808"/>
        <end position="818"/>
    </location>
</feature>
<feature type="region of interest" description="Disordered" evidence="1">
    <location>
        <begin position="625"/>
        <end position="652"/>
    </location>
</feature>
<proteinExistence type="predicted"/>
<reference evidence="4" key="1">
    <citation type="journal article" date="2019" name="Int. J. Syst. Evol. Microbiol.">
        <title>The Global Catalogue of Microorganisms (GCM) 10K type strain sequencing project: providing services to taxonomists for standard genome sequencing and annotation.</title>
        <authorList>
            <consortium name="The Broad Institute Genomics Platform"/>
            <consortium name="The Broad Institute Genome Sequencing Center for Infectious Disease"/>
            <person name="Wu L."/>
            <person name="Ma J."/>
        </authorList>
    </citation>
    <scope>NUCLEOTIDE SEQUENCE [LARGE SCALE GENOMIC DNA]</scope>
    <source>
        <strain evidence="4">CGMCC-1.15741</strain>
    </source>
</reference>
<feature type="transmembrane region" description="Helical" evidence="2">
    <location>
        <begin position="58"/>
        <end position="76"/>
    </location>
</feature>
<dbReference type="RefSeq" id="WP_377376557.1">
    <property type="nucleotide sequence ID" value="NZ_JBHSSW010000005.1"/>
</dbReference>
<evidence type="ECO:0000313" key="3">
    <source>
        <dbReference type="EMBL" id="MFC6197526.1"/>
    </source>
</evidence>